<dbReference type="InterPro" id="IPR001128">
    <property type="entry name" value="Cyt_P450"/>
</dbReference>
<evidence type="ECO:0000256" key="9">
    <source>
        <dbReference type="RuleBase" id="RU000461"/>
    </source>
</evidence>
<sequence>MSSSSGFQVGAGMVTIPTPSEQPFLYVTTVLMLILALHVMGKERGYGLPVINPKKPFELSNRRSLLEWGFHCKDLLAKGRTMFPGKPYAMIVPEGEVMVWPTSAIDEVKSEHGLDFVGISPEDSNGYIPGFEPFAQPTLPTVVINKFLNKAIAKLTLTISHEATRALNETLPPCSDWVEISPADYILTVIARVSTMVFMGEEMAHNKAWIEASSRYAPLAFATSDQLGTYPFWLRRYIHWFLPGCQKVRAQLAESRRHLQPIIDKRRALKAAAAAKGQPEPDLDDSIEWFRKVLKSDDFDVCALQISLSMAAIHTTSDLMQCTMIDIARHPKLFEELREEILNTLRTHGLKKTALYEMKLMDSVIKETQRLKPLLLSTMRRVATKDVKLPSGFVIRKGQKLIVDNTHMWDAAYHENPDQFDPYRFLRLRQVPGKENLAQLAAASVEHMGFGYGLHACPGRFFAANEIKIVLCHVLLKYDWKLAEGCDPKSLTFGYAVIGDPTTKFLIKQRQPELDLDALEA</sequence>
<dbReference type="GO" id="GO:0020037">
    <property type="term" value="F:heme binding"/>
    <property type="evidence" value="ECO:0007669"/>
    <property type="project" value="InterPro"/>
</dbReference>
<evidence type="ECO:0000256" key="7">
    <source>
        <dbReference type="ARBA" id="ARBA00023033"/>
    </source>
</evidence>
<comment type="cofactor">
    <cofactor evidence="1 8">
        <name>heme</name>
        <dbReference type="ChEBI" id="CHEBI:30413"/>
    </cofactor>
</comment>
<accession>A0AAD9SKP0</accession>
<keyword evidence="3 8" id="KW-0349">Heme</keyword>
<comment type="similarity">
    <text evidence="2 9">Belongs to the cytochrome P450 family.</text>
</comment>
<dbReference type="GO" id="GO:0016705">
    <property type="term" value="F:oxidoreductase activity, acting on paired donors, with incorporation or reduction of molecular oxygen"/>
    <property type="evidence" value="ECO:0007669"/>
    <property type="project" value="InterPro"/>
</dbReference>
<evidence type="ECO:0000256" key="5">
    <source>
        <dbReference type="ARBA" id="ARBA00023002"/>
    </source>
</evidence>
<reference evidence="10" key="1">
    <citation type="submission" date="2023-06" db="EMBL/GenBank/DDBJ databases">
        <authorList>
            <person name="Noh H."/>
        </authorList>
    </citation>
    <scope>NUCLEOTIDE SEQUENCE</scope>
    <source>
        <strain evidence="10">DUCC20226</strain>
    </source>
</reference>
<proteinExistence type="inferred from homology"/>
<feature type="binding site" description="axial binding residue" evidence="8">
    <location>
        <position position="457"/>
    </location>
    <ligand>
        <name>heme</name>
        <dbReference type="ChEBI" id="CHEBI:30413"/>
    </ligand>
    <ligandPart>
        <name>Fe</name>
        <dbReference type="ChEBI" id="CHEBI:18248"/>
    </ligandPart>
</feature>
<dbReference type="InterPro" id="IPR036396">
    <property type="entry name" value="Cyt_P450_sf"/>
</dbReference>
<gene>
    <name evidence="10" type="ORF">N8I77_003120</name>
</gene>
<dbReference type="GO" id="GO:0005506">
    <property type="term" value="F:iron ion binding"/>
    <property type="evidence" value="ECO:0007669"/>
    <property type="project" value="InterPro"/>
</dbReference>
<dbReference type="Pfam" id="PF00067">
    <property type="entry name" value="p450"/>
    <property type="match status" value="1"/>
</dbReference>
<dbReference type="PANTHER" id="PTHR46206:SF2">
    <property type="entry name" value="CYTOCHROME P450 MONOOXYGENASE AUSG-RELATED"/>
    <property type="match status" value="1"/>
</dbReference>
<dbReference type="PROSITE" id="PS00086">
    <property type="entry name" value="CYTOCHROME_P450"/>
    <property type="match status" value="1"/>
</dbReference>
<evidence type="ECO:0000256" key="3">
    <source>
        <dbReference type="ARBA" id="ARBA00022617"/>
    </source>
</evidence>
<evidence type="ECO:0000313" key="11">
    <source>
        <dbReference type="Proteomes" id="UP001265746"/>
    </source>
</evidence>
<dbReference type="Proteomes" id="UP001265746">
    <property type="component" value="Unassembled WGS sequence"/>
</dbReference>
<evidence type="ECO:0000313" key="10">
    <source>
        <dbReference type="EMBL" id="KAK2609627.1"/>
    </source>
</evidence>
<dbReference type="Gene3D" id="1.10.630.10">
    <property type="entry name" value="Cytochrome P450"/>
    <property type="match status" value="1"/>
</dbReference>
<dbReference type="SUPFAM" id="SSF48264">
    <property type="entry name" value="Cytochrome P450"/>
    <property type="match status" value="1"/>
</dbReference>
<dbReference type="PRINTS" id="PR00465">
    <property type="entry name" value="EP450IV"/>
</dbReference>
<dbReference type="InterPro" id="IPR017972">
    <property type="entry name" value="Cyt_P450_CS"/>
</dbReference>
<comment type="caution">
    <text evidence="10">The sequence shown here is derived from an EMBL/GenBank/DDBJ whole genome shotgun (WGS) entry which is preliminary data.</text>
</comment>
<keyword evidence="7 9" id="KW-0503">Monooxygenase</keyword>
<dbReference type="GO" id="GO:0004497">
    <property type="term" value="F:monooxygenase activity"/>
    <property type="evidence" value="ECO:0007669"/>
    <property type="project" value="UniProtKB-KW"/>
</dbReference>
<organism evidence="10 11">
    <name type="scientific">Phomopsis amygdali</name>
    <name type="common">Fusicoccum amygdali</name>
    <dbReference type="NCBI Taxonomy" id="1214568"/>
    <lineage>
        <taxon>Eukaryota</taxon>
        <taxon>Fungi</taxon>
        <taxon>Dikarya</taxon>
        <taxon>Ascomycota</taxon>
        <taxon>Pezizomycotina</taxon>
        <taxon>Sordariomycetes</taxon>
        <taxon>Sordariomycetidae</taxon>
        <taxon>Diaporthales</taxon>
        <taxon>Diaporthaceae</taxon>
        <taxon>Diaporthe</taxon>
    </lineage>
</organism>
<protein>
    <submittedName>
        <fullName evidence="10">Uncharacterized protein</fullName>
    </submittedName>
</protein>
<dbReference type="AlphaFoldDB" id="A0AAD9SKP0"/>
<keyword evidence="5 9" id="KW-0560">Oxidoreductase</keyword>
<evidence type="ECO:0000256" key="4">
    <source>
        <dbReference type="ARBA" id="ARBA00022723"/>
    </source>
</evidence>
<keyword evidence="4 8" id="KW-0479">Metal-binding</keyword>
<evidence type="ECO:0000256" key="6">
    <source>
        <dbReference type="ARBA" id="ARBA00023004"/>
    </source>
</evidence>
<dbReference type="PANTHER" id="PTHR46206">
    <property type="entry name" value="CYTOCHROME P450"/>
    <property type="match status" value="1"/>
</dbReference>
<dbReference type="EMBL" id="JAUJFL010000002">
    <property type="protein sequence ID" value="KAK2609627.1"/>
    <property type="molecule type" value="Genomic_DNA"/>
</dbReference>
<dbReference type="CDD" id="cd11041">
    <property type="entry name" value="CYP503A1-like"/>
    <property type="match status" value="1"/>
</dbReference>
<evidence type="ECO:0000256" key="2">
    <source>
        <dbReference type="ARBA" id="ARBA00010617"/>
    </source>
</evidence>
<keyword evidence="11" id="KW-1185">Reference proteome</keyword>
<dbReference type="InterPro" id="IPR002403">
    <property type="entry name" value="Cyt_P450_E_grp-IV"/>
</dbReference>
<keyword evidence="6 8" id="KW-0408">Iron</keyword>
<evidence type="ECO:0000256" key="8">
    <source>
        <dbReference type="PIRSR" id="PIRSR602403-1"/>
    </source>
</evidence>
<name>A0AAD9SKP0_PHOAM</name>
<evidence type="ECO:0000256" key="1">
    <source>
        <dbReference type="ARBA" id="ARBA00001971"/>
    </source>
</evidence>